<dbReference type="PANTHER" id="PTHR43283:SF7">
    <property type="entry name" value="BETA-LACTAMASE-RELATED DOMAIN-CONTAINING PROTEIN"/>
    <property type="match status" value="1"/>
</dbReference>
<feature type="chain" id="PRO_5015599229" description="Beta-lactamase-related domain-containing protein" evidence="1">
    <location>
        <begin position="22"/>
        <end position="567"/>
    </location>
</feature>
<dbReference type="AlphaFoldDB" id="A0A2S7WLH1"/>
<feature type="domain" description="Beta-lactamase-related" evidence="2">
    <location>
        <begin position="265"/>
        <end position="541"/>
    </location>
</feature>
<gene>
    <name evidence="3" type="ORF">BTO18_02675</name>
</gene>
<dbReference type="Pfam" id="PF00144">
    <property type="entry name" value="Beta-lactamase"/>
    <property type="match status" value="1"/>
</dbReference>
<accession>A0A2S7WLH1</accession>
<sequence>MNTYFKTLILLFVFTFSSVQSQTNIKDYKMQWEGKLNDKNAFNLSVSIDVINENEYNFSLFNKNFNFSKKVKSSSNNYIEFNIDNNTSFSGILNKKKTEISGFISSGMYFYHTKLTKDKSGLYKGKWNVFLLEEFISKSIFLSIENVTENGFDAFPFFGDQRFAGTHAMNSKLNGNVVTFQDFRTGIHFRATLLKETIVLEALVADKAFTKVSLQKTKTPWKFGDYETNNSKVSKLNDGWKIKPLKEKALLIKMENEIHQKKFINTHSVLITKKGKIVYEKYFDGHTNRTIHDQRSASKSIASAITGIAIEEGLLKSDTDLLYNYLPKEYQNPKDALKSEIKIKDLLTMSSGIDAVDFGVKRKSKASEQAYQNSRNWLKTVLDAPMINKPGTVANYGSANPYLLSVVLNDLTPVPLQLYMDQKLLNPLGIHNYAIQKEMTGKPYFGGGMYLSSRQMLKFGQLYLCKGKLNGKRILSKKWVEKSLKNYLNLENTKDKNGYGYLWWHKTYIVNGKEIKSIEARGNGGQYIFVVPELDTVSVITAGNFRNGKTQQPEIIFEKYVLPTLLN</sequence>
<dbReference type="EMBL" id="MSCN01000001">
    <property type="protein sequence ID" value="PQJ78161.1"/>
    <property type="molecule type" value="Genomic_DNA"/>
</dbReference>
<evidence type="ECO:0000259" key="2">
    <source>
        <dbReference type="Pfam" id="PF00144"/>
    </source>
</evidence>
<dbReference type="Gene3D" id="3.40.710.10">
    <property type="entry name" value="DD-peptidase/beta-lactamase superfamily"/>
    <property type="match status" value="1"/>
</dbReference>
<reference evidence="3 4" key="1">
    <citation type="submission" date="2016-12" db="EMBL/GenBank/DDBJ databases">
        <title>Trade-off between light-utilization and light-protection in marine flavobacteria.</title>
        <authorList>
            <person name="Kumagai Y."/>
            <person name="Yoshizawa S."/>
            <person name="Kogure K."/>
            <person name="Iwasaki W."/>
        </authorList>
    </citation>
    <scope>NUCLEOTIDE SEQUENCE [LARGE SCALE GENOMIC DNA]</scope>
    <source>
        <strain evidence="3 4">NBRC 108759</strain>
    </source>
</reference>
<dbReference type="InterPro" id="IPR001466">
    <property type="entry name" value="Beta-lactam-related"/>
</dbReference>
<feature type="signal peptide" evidence="1">
    <location>
        <begin position="1"/>
        <end position="21"/>
    </location>
</feature>
<dbReference type="InterPro" id="IPR012338">
    <property type="entry name" value="Beta-lactam/transpept-like"/>
</dbReference>
<dbReference type="Proteomes" id="UP000238882">
    <property type="component" value="Unassembled WGS sequence"/>
</dbReference>
<dbReference type="SUPFAM" id="SSF56601">
    <property type="entry name" value="beta-lactamase/transpeptidase-like"/>
    <property type="match status" value="1"/>
</dbReference>
<evidence type="ECO:0000313" key="3">
    <source>
        <dbReference type="EMBL" id="PQJ78161.1"/>
    </source>
</evidence>
<keyword evidence="4" id="KW-1185">Reference proteome</keyword>
<protein>
    <recommendedName>
        <fullName evidence="2">Beta-lactamase-related domain-containing protein</fullName>
    </recommendedName>
</protein>
<name>A0A2S7WLH1_9FLAO</name>
<evidence type="ECO:0000256" key="1">
    <source>
        <dbReference type="SAM" id="SignalP"/>
    </source>
</evidence>
<dbReference type="OrthoDB" id="9773047at2"/>
<dbReference type="PANTHER" id="PTHR43283">
    <property type="entry name" value="BETA-LACTAMASE-RELATED"/>
    <property type="match status" value="1"/>
</dbReference>
<keyword evidence="1" id="KW-0732">Signal</keyword>
<comment type="caution">
    <text evidence="3">The sequence shown here is derived from an EMBL/GenBank/DDBJ whole genome shotgun (WGS) entry which is preliminary data.</text>
</comment>
<organism evidence="3 4">
    <name type="scientific">Polaribacter porphyrae</name>
    <dbReference type="NCBI Taxonomy" id="1137780"/>
    <lineage>
        <taxon>Bacteria</taxon>
        <taxon>Pseudomonadati</taxon>
        <taxon>Bacteroidota</taxon>
        <taxon>Flavobacteriia</taxon>
        <taxon>Flavobacteriales</taxon>
        <taxon>Flavobacteriaceae</taxon>
    </lineage>
</organism>
<dbReference type="InterPro" id="IPR050789">
    <property type="entry name" value="Diverse_Enzym_Activities"/>
</dbReference>
<evidence type="ECO:0000313" key="4">
    <source>
        <dbReference type="Proteomes" id="UP000238882"/>
    </source>
</evidence>
<proteinExistence type="predicted"/>
<dbReference type="RefSeq" id="WP_105014742.1">
    <property type="nucleotide sequence ID" value="NZ_MSCN01000001.1"/>
</dbReference>